<comment type="function">
    <text evidence="6">Accepts electrons from ETF and reduces ubiquinone.</text>
</comment>
<name>A0A1I7E9T9_9BURK</name>
<keyword evidence="6" id="KW-0274">FAD</keyword>
<dbReference type="SUPFAM" id="SSF54862">
    <property type="entry name" value="4Fe-4S ferredoxins"/>
    <property type="match status" value="1"/>
</dbReference>
<evidence type="ECO:0000256" key="4">
    <source>
        <dbReference type="ARBA" id="ARBA00023004"/>
    </source>
</evidence>
<dbReference type="InterPro" id="IPR040156">
    <property type="entry name" value="ETF-QO"/>
</dbReference>
<dbReference type="GO" id="GO:0046872">
    <property type="term" value="F:metal ion binding"/>
    <property type="evidence" value="ECO:0007669"/>
    <property type="project" value="UniProtKB-KW"/>
</dbReference>
<keyword evidence="6" id="KW-0830">Ubiquinone</keyword>
<evidence type="ECO:0000256" key="3">
    <source>
        <dbReference type="ARBA" id="ARBA00022982"/>
    </source>
</evidence>
<keyword evidence="2 6" id="KW-0479">Metal-binding</keyword>
<keyword evidence="5 6" id="KW-0411">Iron-sulfur</keyword>
<evidence type="ECO:0000256" key="1">
    <source>
        <dbReference type="ARBA" id="ARBA00022448"/>
    </source>
</evidence>
<keyword evidence="6" id="KW-0560">Oxidoreductase</keyword>
<keyword evidence="4 6" id="KW-0408">Iron</keyword>
<dbReference type="Pfam" id="PF05187">
    <property type="entry name" value="Fer4_ETF_QO"/>
    <property type="match status" value="1"/>
</dbReference>
<dbReference type="EC" id="1.5.5.1" evidence="6"/>
<dbReference type="PANTHER" id="PTHR10617:SF107">
    <property type="entry name" value="ELECTRON TRANSFER FLAVOPROTEIN-UBIQUINONE OXIDOREDUCTASE, MITOCHONDRIAL"/>
    <property type="match status" value="1"/>
</dbReference>
<evidence type="ECO:0000313" key="9">
    <source>
        <dbReference type="Proteomes" id="UP000198844"/>
    </source>
</evidence>
<comment type="cofactor">
    <cofactor evidence="6">
        <name>[4Fe-4S] cluster</name>
        <dbReference type="ChEBI" id="CHEBI:49883"/>
    </cofactor>
    <text evidence="6">Binds 1 [4Fe-4S] cluster.</text>
</comment>
<evidence type="ECO:0000256" key="6">
    <source>
        <dbReference type="RuleBase" id="RU366068"/>
    </source>
</evidence>
<keyword evidence="6" id="KW-0285">Flavoprotein</keyword>
<dbReference type="GO" id="GO:0051539">
    <property type="term" value="F:4 iron, 4 sulfur cluster binding"/>
    <property type="evidence" value="ECO:0007669"/>
    <property type="project" value="UniProtKB-UniRule"/>
</dbReference>
<evidence type="ECO:0000256" key="2">
    <source>
        <dbReference type="ARBA" id="ARBA00022723"/>
    </source>
</evidence>
<organism evidence="8 9">
    <name type="scientific">Paraburkholderia aspalathi</name>
    <dbReference type="NCBI Taxonomy" id="1324617"/>
    <lineage>
        <taxon>Bacteria</taxon>
        <taxon>Pseudomonadati</taxon>
        <taxon>Pseudomonadota</taxon>
        <taxon>Betaproteobacteria</taxon>
        <taxon>Burkholderiales</taxon>
        <taxon>Burkholderiaceae</taxon>
        <taxon>Paraburkholderia</taxon>
    </lineage>
</organism>
<dbReference type="AlphaFoldDB" id="A0A1I7E9T9"/>
<proteinExistence type="predicted"/>
<gene>
    <name evidence="8" type="ORF">SAMN05192563_101566</name>
</gene>
<dbReference type="InterPro" id="IPR007859">
    <property type="entry name" value="ETF-QO/FixX_C"/>
</dbReference>
<sequence length="53" mass="5894">MVGLEPKLFGSNVQLQTNVQNRIHCKTCDIKDPTQYIGWVTPEGGGSPIYNNM</sequence>
<evidence type="ECO:0000259" key="7">
    <source>
        <dbReference type="Pfam" id="PF05187"/>
    </source>
</evidence>
<dbReference type="Proteomes" id="UP000198844">
    <property type="component" value="Unassembled WGS sequence"/>
</dbReference>
<dbReference type="GO" id="GO:0004174">
    <property type="term" value="F:electron-transferring-flavoprotein dehydrogenase activity"/>
    <property type="evidence" value="ECO:0007669"/>
    <property type="project" value="UniProtKB-UniRule"/>
</dbReference>
<evidence type="ECO:0000256" key="5">
    <source>
        <dbReference type="ARBA" id="ARBA00023014"/>
    </source>
</evidence>
<dbReference type="Gene3D" id="3.30.70.20">
    <property type="match status" value="1"/>
</dbReference>
<accession>A0A1I7E9T9</accession>
<evidence type="ECO:0000313" key="8">
    <source>
        <dbReference type="EMBL" id="SFU20613.1"/>
    </source>
</evidence>
<feature type="domain" description="ETF-QO/FixX C-terminal" evidence="7">
    <location>
        <begin position="11"/>
        <end position="51"/>
    </location>
</feature>
<dbReference type="EMBL" id="FPBH01000015">
    <property type="protein sequence ID" value="SFU20613.1"/>
    <property type="molecule type" value="Genomic_DNA"/>
</dbReference>
<keyword evidence="3 6" id="KW-0249">Electron transport</keyword>
<comment type="catalytic activity">
    <reaction evidence="6">
        <text>a ubiquinone + reduced [electron-transfer flavoprotein] = a ubiquinol + oxidized [electron-transfer flavoprotein] + H(+)</text>
        <dbReference type="Rhea" id="RHEA:24052"/>
        <dbReference type="Rhea" id="RHEA-COMP:9565"/>
        <dbReference type="Rhea" id="RHEA-COMP:9566"/>
        <dbReference type="Rhea" id="RHEA-COMP:10685"/>
        <dbReference type="Rhea" id="RHEA-COMP:10686"/>
        <dbReference type="ChEBI" id="CHEBI:15378"/>
        <dbReference type="ChEBI" id="CHEBI:16389"/>
        <dbReference type="ChEBI" id="CHEBI:17976"/>
        <dbReference type="ChEBI" id="CHEBI:57692"/>
        <dbReference type="ChEBI" id="CHEBI:58307"/>
        <dbReference type="EC" id="1.5.5.1"/>
    </reaction>
</comment>
<comment type="cofactor">
    <cofactor evidence="6">
        <name>FAD</name>
        <dbReference type="ChEBI" id="CHEBI:57692"/>
    </cofactor>
</comment>
<reference evidence="8 9" key="1">
    <citation type="submission" date="2016-10" db="EMBL/GenBank/DDBJ databases">
        <authorList>
            <person name="de Groot N.N."/>
        </authorList>
    </citation>
    <scope>NUCLEOTIDE SEQUENCE [LARGE SCALE GENOMIC DNA]</scope>
    <source>
        <strain evidence="8 9">LMG 27731</strain>
    </source>
</reference>
<dbReference type="PANTHER" id="PTHR10617">
    <property type="entry name" value="ELECTRON TRANSFER FLAVOPROTEIN-UBIQUINONE OXIDOREDUCTASE"/>
    <property type="match status" value="1"/>
</dbReference>
<keyword evidence="1 6" id="KW-0813">Transport</keyword>
<protein>
    <recommendedName>
        <fullName evidence="6">Electron transfer flavoprotein-ubiquinone oxidoreductase</fullName>
        <shortName evidence="6">ETF-QO</shortName>
        <ecNumber evidence="6">1.5.5.1</ecNumber>
    </recommendedName>
</protein>